<proteinExistence type="predicted"/>
<evidence type="ECO:0000313" key="7">
    <source>
        <dbReference type="EMBL" id="PHT28451.1"/>
    </source>
</evidence>
<dbReference type="FunFam" id="3.80.10.10:FF:000400">
    <property type="entry name" value="Nuclear pore complex protein NUP107"/>
    <property type="match status" value="1"/>
</dbReference>
<keyword evidence="3" id="KW-0732">Signal</keyword>
<reference evidence="8" key="2">
    <citation type="journal article" date="2017" name="J. Anim. Genet.">
        <title>Multiple reference genome sequences of hot pepper reveal the massive evolution of plant disease resistance genes by retroduplication.</title>
        <authorList>
            <person name="Kim S."/>
            <person name="Park J."/>
            <person name="Yeom S.-I."/>
            <person name="Kim Y.-M."/>
            <person name="Seo E."/>
            <person name="Kim K.-T."/>
            <person name="Kim M.-S."/>
            <person name="Lee J.M."/>
            <person name="Cheong K."/>
            <person name="Shin H.-S."/>
            <person name="Kim S.-B."/>
            <person name="Han K."/>
            <person name="Lee J."/>
            <person name="Park M."/>
            <person name="Lee H.-A."/>
            <person name="Lee H.-Y."/>
            <person name="Lee Y."/>
            <person name="Oh S."/>
            <person name="Lee J.H."/>
            <person name="Choi E."/>
            <person name="Choi E."/>
            <person name="Lee S.E."/>
            <person name="Jeon J."/>
            <person name="Kim H."/>
            <person name="Choi G."/>
            <person name="Song H."/>
            <person name="Lee J."/>
            <person name="Lee S.-C."/>
            <person name="Kwon J.-K."/>
            <person name="Lee H.-Y."/>
            <person name="Koo N."/>
            <person name="Hong Y."/>
            <person name="Kim R.W."/>
            <person name="Kang W.-H."/>
            <person name="Huh J.H."/>
            <person name="Kang B.-C."/>
            <person name="Yang T.-J."/>
            <person name="Lee Y.-H."/>
            <person name="Bennetzen J.L."/>
            <person name="Choi D."/>
        </authorList>
    </citation>
    <scope>NUCLEOTIDE SEQUENCE [LARGE SCALE GENOMIC DNA]</scope>
    <source>
        <strain evidence="8">cv. PBC81</strain>
    </source>
</reference>
<sequence>MLHHVAGTPERAWLLFSLTFILETVVVAIFRPKTIKLLNATHQQVDARRRRLSVRAHRWKPCLSTWGFGTRLSDIVYLTLCHYQIGTMVWRHNLGVQITSRSLPTDLQNQVCIFRISYYHMNYVHDYKIDRGVSCLHGSECSSRLGPRLAFLRSLQAEDLSMTSKPRKIRNGYQFWSSRADNAGRAGNHLTLGMKEGVVLFISISLFAGSILALGAIVSAKPLDDLDYKGWTGGRNSVTSPYASSVFLGWAMASAIALVITGVLPIISWFTTYQFSLSSAICIGIFAAVIVAFCGVSYFEIVGSRTYQIPIKADFLASLLPLICIPAVLSLGAGLFKWKDDNWKLSRGAYMFIIIGLLLLLGAISAIIDTLKPWTIGAAFLLVLLLLVLAIGVIHYWASNNFYLTRIQMLLVCFLAFLLALAAFLVGWFQDKAFVGYFSFLFLVAGKALTYGVVYFNGRVNRLNITNARVIGTLYDFPFSSLHFLEYVDLSMNSHSGTIPPEIGNLTNLVCLDLHINQISGTIPSQIGSLVKLQILHIFDNNLNGPIPGEIGQLRSLTKLSLGRNLLNGSSPPSLGNLNNLSCLYLYENHHSGSIQEEIGYLRSLTKQALSTNSLNGSIPASLGSLKNLNDLELSHNQLSLAQFLVSWGI</sequence>
<comment type="caution">
    <text evidence="7">The sequence shown here is derived from an EMBL/GenBank/DDBJ whole genome shotgun (WGS) entry which is preliminary data.</text>
</comment>
<dbReference type="InterPro" id="IPR001611">
    <property type="entry name" value="Leu-rich_rpt"/>
</dbReference>
<comment type="subcellular location">
    <subcellularLocation>
        <location evidence="1">Membrane</location>
    </subcellularLocation>
</comment>
<evidence type="ECO:0000313" key="8">
    <source>
        <dbReference type="Proteomes" id="UP000224567"/>
    </source>
</evidence>
<organism evidence="7 8">
    <name type="scientific">Capsicum baccatum</name>
    <name type="common">Peruvian pepper</name>
    <dbReference type="NCBI Taxonomy" id="33114"/>
    <lineage>
        <taxon>Eukaryota</taxon>
        <taxon>Viridiplantae</taxon>
        <taxon>Streptophyta</taxon>
        <taxon>Embryophyta</taxon>
        <taxon>Tracheophyta</taxon>
        <taxon>Spermatophyta</taxon>
        <taxon>Magnoliopsida</taxon>
        <taxon>eudicotyledons</taxon>
        <taxon>Gunneridae</taxon>
        <taxon>Pentapetalae</taxon>
        <taxon>asterids</taxon>
        <taxon>lamiids</taxon>
        <taxon>Solanales</taxon>
        <taxon>Solanaceae</taxon>
        <taxon>Solanoideae</taxon>
        <taxon>Capsiceae</taxon>
        <taxon>Capsicum</taxon>
    </lineage>
</organism>
<feature type="transmembrane region" description="Helical" evidence="6">
    <location>
        <begin position="247"/>
        <end position="270"/>
    </location>
</feature>
<dbReference type="GO" id="GO:0016020">
    <property type="term" value="C:membrane"/>
    <property type="evidence" value="ECO:0007669"/>
    <property type="project" value="UniProtKB-SubCell"/>
</dbReference>
<dbReference type="AlphaFoldDB" id="A0A2G2V629"/>
<name>A0A2G2V629_CAPBA</name>
<reference evidence="7 8" key="1">
    <citation type="journal article" date="2017" name="Genome Biol.">
        <title>New reference genome sequences of hot pepper reveal the massive evolution of plant disease-resistance genes by retroduplication.</title>
        <authorList>
            <person name="Kim S."/>
            <person name="Park J."/>
            <person name="Yeom S.I."/>
            <person name="Kim Y.M."/>
            <person name="Seo E."/>
            <person name="Kim K.T."/>
            <person name="Kim M.S."/>
            <person name="Lee J.M."/>
            <person name="Cheong K."/>
            <person name="Shin H.S."/>
            <person name="Kim S.B."/>
            <person name="Han K."/>
            <person name="Lee J."/>
            <person name="Park M."/>
            <person name="Lee H.A."/>
            <person name="Lee H.Y."/>
            <person name="Lee Y."/>
            <person name="Oh S."/>
            <person name="Lee J.H."/>
            <person name="Choi E."/>
            <person name="Choi E."/>
            <person name="Lee S.E."/>
            <person name="Jeon J."/>
            <person name="Kim H."/>
            <person name="Choi G."/>
            <person name="Song H."/>
            <person name="Lee J."/>
            <person name="Lee S.C."/>
            <person name="Kwon J.K."/>
            <person name="Lee H.Y."/>
            <person name="Koo N."/>
            <person name="Hong Y."/>
            <person name="Kim R.W."/>
            <person name="Kang W.H."/>
            <person name="Huh J.H."/>
            <person name="Kang B.C."/>
            <person name="Yang T.J."/>
            <person name="Lee Y.H."/>
            <person name="Bennetzen J.L."/>
            <person name="Choi D."/>
        </authorList>
    </citation>
    <scope>NUCLEOTIDE SEQUENCE [LARGE SCALE GENOMIC DNA]</scope>
    <source>
        <strain evidence="8">cv. PBC81</strain>
    </source>
</reference>
<dbReference type="PANTHER" id="PTHR48064:SF6">
    <property type="entry name" value="RECEPTOR-LIKE PROTEIN KINASE 2"/>
    <property type="match status" value="1"/>
</dbReference>
<dbReference type="InterPro" id="IPR053038">
    <property type="entry name" value="RLP_Defense"/>
</dbReference>
<keyword evidence="7" id="KW-0645">Protease</keyword>
<evidence type="ECO:0000256" key="2">
    <source>
        <dbReference type="ARBA" id="ARBA00022614"/>
    </source>
</evidence>
<evidence type="ECO:0000256" key="1">
    <source>
        <dbReference type="ARBA" id="ARBA00004370"/>
    </source>
</evidence>
<feature type="transmembrane region" description="Helical" evidence="6">
    <location>
        <begin position="198"/>
        <end position="218"/>
    </location>
</feature>
<accession>A0A2G2V629</accession>
<dbReference type="GO" id="GO:0006508">
    <property type="term" value="P:proteolysis"/>
    <property type="evidence" value="ECO:0007669"/>
    <property type="project" value="UniProtKB-KW"/>
</dbReference>
<dbReference type="InterPro" id="IPR032675">
    <property type="entry name" value="LRR_dom_sf"/>
</dbReference>
<feature type="transmembrane region" description="Helical" evidence="6">
    <location>
        <begin position="277"/>
        <end position="299"/>
    </location>
</feature>
<feature type="transmembrane region" description="Helical" evidence="6">
    <location>
        <begin position="435"/>
        <end position="456"/>
    </location>
</feature>
<evidence type="ECO:0000256" key="3">
    <source>
        <dbReference type="ARBA" id="ARBA00022729"/>
    </source>
</evidence>
<keyword evidence="8" id="KW-1185">Reference proteome</keyword>
<dbReference type="Proteomes" id="UP000224567">
    <property type="component" value="Unassembled WGS sequence"/>
</dbReference>
<evidence type="ECO:0000256" key="4">
    <source>
        <dbReference type="ARBA" id="ARBA00022737"/>
    </source>
</evidence>
<keyword evidence="2" id="KW-0433">Leucine-rich repeat</keyword>
<evidence type="ECO:0000256" key="6">
    <source>
        <dbReference type="SAM" id="Phobius"/>
    </source>
</evidence>
<keyword evidence="4" id="KW-0677">Repeat</keyword>
<keyword evidence="6" id="KW-1133">Transmembrane helix</keyword>
<feature type="transmembrane region" description="Helical" evidence="6">
    <location>
        <begin position="348"/>
        <end position="368"/>
    </location>
</feature>
<dbReference type="OrthoDB" id="1301796at2759"/>
<evidence type="ECO:0000256" key="5">
    <source>
        <dbReference type="ARBA" id="ARBA00023136"/>
    </source>
</evidence>
<feature type="transmembrane region" description="Helical" evidence="6">
    <location>
        <begin position="374"/>
        <end position="397"/>
    </location>
</feature>
<feature type="transmembrane region" description="Helical" evidence="6">
    <location>
        <begin position="409"/>
        <end position="429"/>
    </location>
</feature>
<keyword evidence="6" id="KW-0812">Transmembrane</keyword>
<dbReference type="SUPFAM" id="SSF52058">
    <property type="entry name" value="L domain-like"/>
    <property type="match status" value="1"/>
</dbReference>
<feature type="transmembrane region" description="Helical" evidence="6">
    <location>
        <begin position="12"/>
        <end position="30"/>
    </location>
</feature>
<gene>
    <name evidence="7" type="ORF">CQW23_31964</name>
</gene>
<keyword evidence="5 6" id="KW-0472">Membrane</keyword>
<dbReference type="EMBL" id="MLFT02000219">
    <property type="protein sequence ID" value="PHT28451.1"/>
    <property type="molecule type" value="Genomic_DNA"/>
</dbReference>
<dbReference type="PANTHER" id="PTHR48064">
    <property type="entry name" value="OS01G0750400 PROTEIN"/>
    <property type="match status" value="1"/>
</dbReference>
<feature type="transmembrane region" description="Helical" evidence="6">
    <location>
        <begin position="319"/>
        <end position="336"/>
    </location>
</feature>
<keyword evidence="7" id="KW-0378">Hydrolase</keyword>
<dbReference type="Gene3D" id="3.80.10.10">
    <property type="entry name" value="Ribonuclease Inhibitor"/>
    <property type="match status" value="2"/>
</dbReference>
<dbReference type="GO" id="GO:0008233">
    <property type="term" value="F:peptidase activity"/>
    <property type="evidence" value="ECO:0007669"/>
    <property type="project" value="UniProtKB-KW"/>
</dbReference>
<protein>
    <submittedName>
        <fullName evidence="7">Calpain-type cysteine protease DEK1</fullName>
    </submittedName>
</protein>
<dbReference type="Pfam" id="PF00560">
    <property type="entry name" value="LRR_1"/>
    <property type="match status" value="4"/>
</dbReference>